<dbReference type="InterPro" id="IPR001932">
    <property type="entry name" value="PPM-type_phosphatase-like_dom"/>
</dbReference>
<feature type="transmembrane region" description="Helical" evidence="5">
    <location>
        <begin position="553"/>
        <end position="572"/>
    </location>
</feature>
<reference evidence="9" key="1">
    <citation type="journal article" date="2019" name="Int. J. Syst. Evol. Microbiol.">
        <title>The Global Catalogue of Microorganisms (GCM) 10K type strain sequencing project: providing services to taxonomists for standard genome sequencing and annotation.</title>
        <authorList>
            <consortium name="The Broad Institute Genomics Platform"/>
            <consortium name="The Broad Institute Genome Sequencing Center for Infectious Disease"/>
            <person name="Wu L."/>
            <person name="Ma J."/>
        </authorList>
    </citation>
    <scope>NUCLEOTIDE SEQUENCE [LARGE SCALE GENOMIC DNA]</scope>
    <source>
        <strain evidence="9">CGMCC 1.15341</strain>
    </source>
</reference>
<keyword evidence="2" id="KW-0547">Nucleotide-binding</keyword>
<dbReference type="InterPro" id="IPR036457">
    <property type="entry name" value="PPM-type-like_dom_sf"/>
</dbReference>
<keyword evidence="3 8" id="KW-0418">Kinase</keyword>
<dbReference type="SMART" id="SM00331">
    <property type="entry name" value="PP2C_SIG"/>
    <property type="match status" value="1"/>
</dbReference>
<keyword evidence="4" id="KW-0067">ATP-binding</keyword>
<dbReference type="Pfam" id="PF00069">
    <property type="entry name" value="Pkinase"/>
    <property type="match status" value="1"/>
</dbReference>
<protein>
    <submittedName>
        <fullName evidence="8">Protein kinase</fullName>
    </submittedName>
</protein>
<keyword evidence="1" id="KW-0808">Transferase</keyword>
<dbReference type="PANTHER" id="PTHR43289">
    <property type="entry name" value="MITOGEN-ACTIVATED PROTEIN KINASE KINASE KINASE 20-RELATED"/>
    <property type="match status" value="1"/>
</dbReference>
<dbReference type="PROSITE" id="PS51746">
    <property type="entry name" value="PPM_2"/>
    <property type="match status" value="1"/>
</dbReference>
<dbReference type="InterPro" id="IPR008266">
    <property type="entry name" value="Tyr_kinase_AS"/>
</dbReference>
<dbReference type="SMART" id="SM00332">
    <property type="entry name" value="PP2Cc"/>
    <property type="match status" value="1"/>
</dbReference>
<evidence type="ECO:0000256" key="2">
    <source>
        <dbReference type="ARBA" id="ARBA00022741"/>
    </source>
</evidence>
<dbReference type="EMBL" id="BMIJ01000005">
    <property type="protein sequence ID" value="GGB98992.1"/>
    <property type="molecule type" value="Genomic_DNA"/>
</dbReference>
<dbReference type="PROSITE" id="PS50011">
    <property type="entry name" value="PROTEIN_KINASE_DOM"/>
    <property type="match status" value="1"/>
</dbReference>
<evidence type="ECO:0000259" key="7">
    <source>
        <dbReference type="PROSITE" id="PS51746"/>
    </source>
</evidence>
<evidence type="ECO:0000256" key="4">
    <source>
        <dbReference type="ARBA" id="ARBA00022840"/>
    </source>
</evidence>
<organism evidence="8 9">
    <name type="scientific">Marinobacterium zhoushanense</name>
    <dbReference type="NCBI Taxonomy" id="1679163"/>
    <lineage>
        <taxon>Bacteria</taxon>
        <taxon>Pseudomonadati</taxon>
        <taxon>Pseudomonadota</taxon>
        <taxon>Gammaproteobacteria</taxon>
        <taxon>Oceanospirillales</taxon>
        <taxon>Oceanospirillaceae</taxon>
        <taxon>Marinobacterium</taxon>
    </lineage>
</organism>
<dbReference type="CDD" id="cd14014">
    <property type="entry name" value="STKc_PknB_like"/>
    <property type="match status" value="1"/>
</dbReference>
<keyword evidence="5" id="KW-0472">Membrane</keyword>
<gene>
    <name evidence="8" type="ORF">GCM10011352_26450</name>
</gene>
<comment type="caution">
    <text evidence="8">The sequence shown here is derived from an EMBL/GenBank/DDBJ whole genome shotgun (WGS) entry which is preliminary data.</text>
</comment>
<dbReference type="Gene3D" id="1.10.510.10">
    <property type="entry name" value="Transferase(Phosphotransferase) domain 1"/>
    <property type="match status" value="1"/>
</dbReference>
<proteinExistence type="predicted"/>
<dbReference type="PROSITE" id="PS00109">
    <property type="entry name" value="PROTEIN_KINASE_TYR"/>
    <property type="match status" value="1"/>
</dbReference>
<keyword evidence="5" id="KW-1133">Transmembrane helix</keyword>
<dbReference type="Proteomes" id="UP000629025">
    <property type="component" value="Unassembled WGS sequence"/>
</dbReference>
<dbReference type="RefSeq" id="WP_188749081.1">
    <property type="nucleotide sequence ID" value="NZ_BMIJ01000005.1"/>
</dbReference>
<evidence type="ECO:0000256" key="1">
    <source>
        <dbReference type="ARBA" id="ARBA00022679"/>
    </source>
</evidence>
<accession>A0ABQ1KJS7</accession>
<dbReference type="PANTHER" id="PTHR43289:SF6">
    <property type="entry name" value="SERINE_THREONINE-PROTEIN KINASE NEKL-3"/>
    <property type="match status" value="1"/>
</dbReference>
<dbReference type="Pfam" id="PF13672">
    <property type="entry name" value="PP2C_2"/>
    <property type="match status" value="1"/>
</dbReference>
<sequence length="576" mass="65213">MTSHLKLSVGQYSDKGRKELNQDFHGALIPKEPQLSLKGAALAIADGISSSSVSQIASAAAVKSFLDDYFCTSEAWTVRTAAERVIAATNSWLHSQTRRSDYRYDKDKGYVCTLSAMVIKAATAHIFHVGDSRIYRVHEHALEQLTKDHRLWVSQQESYLSRALGIDDQLEIDYQALSVKPGDTFILATDGIYEHSDTQFLLNTLREHPTSLDNAARQIAKHALERGSGDNLTLQIVRVDQVPGTEHAELQLQIEQLPLPPMLEPRMQFDGYEIVRELHATSRSHVFLAVDMASGDPVALKTPAIDLADDPDYLERFLLEEWIARRINSAHVLKAESPGRNRHYLYTAMEYIEGQTLRQWLIDNPRPDIETVRSIVEQIARGLRAFHRMEMLHQDLRPDNIMIDRNGTVKIIDFGATRVAGIAEATVVSRQEQVLGTALFTAPEYFLGFPGSERSDQFSLGVICYQMLSGRFPYGTQVAKCRTAKAQQKLRYDSILDDEREIPAWVDEALKRATHPSPEKRYDDLSEFIYDLRHPNREYLNKTRPPLIERNPVLFWQGVSALLACALIYLLANPLM</sequence>
<evidence type="ECO:0000313" key="9">
    <source>
        <dbReference type="Proteomes" id="UP000629025"/>
    </source>
</evidence>
<evidence type="ECO:0000259" key="6">
    <source>
        <dbReference type="PROSITE" id="PS50011"/>
    </source>
</evidence>
<evidence type="ECO:0000256" key="3">
    <source>
        <dbReference type="ARBA" id="ARBA00022777"/>
    </source>
</evidence>
<dbReference type="SUPFAM" id="SSF56112">
    <property type="entry name" value="Protein kinase-like (PK-like)"/>
    <property type="match status" value="1"/>
</dbReference>
<dbReference type="Gene3D" id="3.30.200.20">
    <property type="entry name" value="Phosphorylase Kinase, domain 1"/>
    <property type="match status" value="1"/>
</dbReference>
<dbReference type="InterPro" id="IPR011009">
    <property type="entry name" value="Kinase-like_dom_sf"/>
</dbReference>
<dbReference type="Gene3D" id="3.60.40.10">
    <property type="entry name" value="PPM-type phosphatase domain"/>
    <property type="match status" value="1"/>
</dbReference>
<keyword evidence="5" id="KW-0812">Transmembrane</keyword>
<evidence type="ECO:0000313" key="8">
    <source>
        <dbReference type="EMBL" id="GGB98992.1"/>
    </source>
</evidence>
<feature type="domain" description="PPM-type phosphatase" evidence="7">
    <location>
        <begin position="8"/>
        <end position="239"/>
    </location>
</feature>
<evidence type="ECO:0000256" key="5">
    <source>
        <dbReference type="SAM" id="Phobius"/>
    </source>
</evidence>
<dbReference type="SUPFAM" id="SSF81606">
    <property type="entry name" value="PP2C-like"/>
    <property type="match status" value="1"/>
</dbReference>
<dbReference type="InterPro" id="IPR000719">
    <property type="entry name" value="Prot_kinase_dom"/>
</dbReference>
<dbReference type="CDD" id="cd00143">
    <property type="entry name" value="PP2Cc"/>
    <property type="match status" value="1"/>
</dbReference>
<dbReference type="GO" id="GO:0016301">
    <property type="term" value="F:kinase activity"/>
    <property type="evidence" value="ECO:0007669"/>
    <property type="project" value="UniProtKB-KW"/>
</dbReference>
<name>A0ABQ1KJS7_9GAMM</name>
<feature type="domain" description="Protein kinase" evidence="6">
    <location>
        <begin position="272"/>
        <end position="537"/>
    </location>
</feature>
<keyword evidence="9" id="KW-1185">Reference proteome</keyword>